<evidence type="ECO:0000259" key="11">
    <source>
        <dbReference type="PROSITE" id="PS50929"/>
    </source>
</evidence>
<feature type="transmembrane region" description="Helical" evidence="9">
    <location>
        <begin position="294"/>
        <end position="312"/>
    </location>
</feature>
<evidence type="ECO:0000256" key="1">
    <source>
        <dbReference type="ARBA" id="ARBA00004651"/>
    </source>
</evidence>
<protein>
    <submittedName>
        <fullName evidence="12">NHLM bacteriocin system ABC transporter, ATP-binding protein</fullName>
    </submittedName>
</protein>
<dbReference type="GO" id="GO:0140359">
    <property type="term" value="F:ABC-type transporter activity"/>
    <property type="evidence" value="ECO:0007669"/>
    <property type="project" value="InterPro"/>
</dbReference>
<dbReference type="PROSITE" id="PS50929">
    <property type="entry name" value="ABC_TM1F"/>
    <property type="match status" value="1"/>
</dbReference>
<keyword evidence="3" id="KW-1003">Cell membrane</keyword>
<feature type="transmembrane region" description="Helical" evidence="9">
    <location>
        <begin position="215"/>
        <end position="233"/>
    </location>
</feature>
<dbReference type="EMBL" id="FOEC01000009">
    <property type="protein sequence ID" value="SEO86882.1"/>
    <property type="molecule type" value="Genomic_DNA"/>
</dbReference>
<dbReference type="Pfam" id="PF00664">
    <property type="entry name" value="ABC_membrane"/>
    <property type="match status" value="1"/>
</dbReference>
<evidence type="ECO:0000256" key="5">
    <source>
        <dbReference type="ARBA" id="ARBA00022741"/>
    </source>
</evidence>
<evidence type="ECO:0000259" key="10">
    <source>
        <dbReference type="PROSITE" id="PS50893"/>
    </source>
</evidence>
<dbReference type="SUPFAM" id="SSF52540">
    <property type="entry name" value="P-loop containing nucleoside triphosphate hydrolases"/>
    <property type="match status" value="1"/>
</dbReference>
<dbReference type="OrthoDB" id="9787557at2"/>
<dbReference type="Proteomes" id="UP000182975">
    <property type="component" value="Unassembled WGS sequence"/>
</dbReference>
<evidence type="ECO:0000256" key="6">
    <source>
        <dbReference type="ARBA" id="ARBA00022840"/>
    </source>
</evidence>
<dbReference type="Pfam" id="PF00005">
    <property type="entry name" value="ABC_tran"/>
    <property type="match status" value="1"/>
</dbReference>
<dbReference type="RefSeq" id="WP_066662439.1">
    <property type="nucleotide sequence ID" value="NZ_CP011402.1"/>
</dbReference>
<dbReference type="PROSITE" id="PS50893">
    <property type="entry name" value="ABC_TRANSPORTER_2"/>
    <property type="match status" value="1"/>
</dbReference>
<feature type="domain" description="ABC transmembrane type-1" evidence="11">
    <location>
        <begin position="180"/>
        <end position="457"/>
    </location>
</feature>
<feature type="transmembrane region" description="Helical" evidence="9">
    <location>
        <begin position="179"/>
        <end position="203"/>
    </location>
</feature>
<dbReference type="GO" id="GO:0005886">
    <property type="term" value="C:plasma membrane"/>
    <property type="evidence" value="ECO:0007669"/>
    <property type="project" value="UniProtKB-SubCell"/>
</dbReference>
<dbReference type="InterPro" id="IPR011527">
    <property type="entry name" value="ABC1_TM_dom"/>
</dbReference>
<feature type="transmembrane region" description="Helical" evidence="9">
    <location>
        <begin position="397"/>
        <end position="421"/>
    </location>
</feature>
<keyword evidence="8 9" id="KW-0472">Membrane</keyword>
<evidence type="ECO:0000313" key="12">
    <source>
        <dbReference type="EMBL" id="SEO86882.1"/>
    </source>
</evidence>
<dbReference type="GO" id="GO:0005524">
    <property type="term" value="F:ATP binding"/>
    <property type="evidence" value="ECO:0007669"/>
    <property type="project" value="UniProtKB-KW"/>
</dbReference>
<keyword evidence="2" id="KW-0813">Transport</keyword>
<evidence type="ECO:0000313" key="13">
    <source>
        <dbReference type="Proteomes" id="UP000182975"/>
    </source>
</evidence>
<dbReference type="InterPro" id="IPR003439">
    <property type="entry name" value="ABC_transporter-like_ATP-bd"/>
</dbReference>
<evidence type="ECO:0000256" key="8">
    <source>
        <dbReference type="ARBA" id="ARBA00023136"/>
    </source>
</evidence>
<accession>A0A172RY79</accession>
<evidence type="ECO:0000256" key="7">
    <source>
        <dbReference type="ARBA" id="ARBA00022989"/>
    </source>
</evidence>
<dbReference type="Gene3D" id="1.20.1560.10">
    <property type="entry name" value="ABC transporter type 1, transmembrane domain"/>
    <property type="match status" value="1"/>
</dbReference>
<evidence type="ECO:0000256" key="9">
    <source>
        <dbReference type="SAM" id="Phobius"/>
    </source>
</evidence>
<dbReference type="InterPro" id="IPR039421">
    <property type="entry name" value="Type_1_exporter"/>
</dbReference>
<keyword evidence="7 9" id="KW-1133">Transmembrane helix</keyword>
<dbReference type="PANTHER" id="PTHR24221">
    <property type="entry name" value="ATP-BINDING CASSETTE SUB-FAMILY B"/>
    <property type="match status" value="1"/>
</dbReference>
<dbReference type="Gene3D" id="3.40.50.300">
    <property type="entry name" value="P-loop containing nucleotide triphosphate hydrolases"/>
    <property type="match status" value="1"/>
</dbReference>
<reference evidence="13" key="1">
    <citation type="submission" date="2016-10" db="EMBL/GenBank/DDBJ databases">
        <authorList>
            <person name="Varghese N."/>
        </authorList>
    </citation>
    <scope>NUCLEOTIDE SEQUENCE [LARGE SCALE GENOMIC DNA]</scope>
    <source>
        <strain evidence="13">DSM 21843</strain>
    </source>
</reference>
<dbReference type="GO" id="GO:0016887">
    <property type="term" value="F:ATP hydrolysis activity"/>
    <property type="evidence" value="ECO:0007669"/>
    <property type="project" value="InterPro"/>
</dbReference>
<comment type="subcellular location">
    <subcellularLocation>
        <location evidence="1">Cell membrane</location>
        <topology evidence="1">Multi-pass membrane protein</topology>
    </subcellularLocation>
</comment>
<feature type="transmembrane region" description="Helical" evidence="9">
    <location>
        <begin position="433"/>
        <end position="456"/>
    </location>
</feature>
<proteinExistence type="predicted"/>
<keyword evidence="6 12" id="KW-0067">ATP-binding</keyword>
<organism evidence="12 13">
    <name type="scientific">Denitrobacterium detoxificans</name>
    <dbReference type="NCBI Taxonomy" id="79604"/>
    <lineage>
        <taxon>Bacteria</taxon>
        <taxon>Bacillati</taxon>
        <taxon>Actinomycetota</taxon>
        <taxon>Coriobacteriia</taxon>
        <taxon>Eggerthellales</taxon>
        <taxon>Eggerthellaceae</taxon>
        <taxon>Denitrobacterium</taxon>
    </lineage>
</organism>
<dbReference type="GO" id="GO:0034040">
    <property type="term" value="F:ATPase-coupled lipid transmembrane transporter activity"/>
    <property type="evidence" value="ECO:0007669"/>
    <property type="project" value="TreeGrafter"/>
</dbReference>
<dbReference type="InterPro" id="IPR036640">
    <property type="entry name" value="ABC1_TM_sf"/>
</dbReference>
<dbReference type="InterPro" id="IPR027417">
    <property type="entry name" value="P-loop_NTPase"/>
</dbReference>
<sequence length="728" mass="79018">MTWFSEQIEARRRLDREELEDSYERLAASVMGPGQSTRFPVDDACAADMAIDAILSFYGCKPFEVPNDVTDPMGRIECALRPTGIMKRPVRLEDGWWRNATGAYLGRLKDGNLVAILPLGTHGYGYFDPAKKERVPLNKRTAGLFEAEALCFYRPLPARELSTRDVLAYMLRSLAISDYALMIIATTLVTLLGMLPTIAYRLLFSAVIPSGLESLISPIGLLLFGVIFAQALIKLTSNVVTARLMLKLRVQIEAATYARVMLLPPSFFRQIAPGDLAHRVSTISLFVELFSKSILNVGLTCVFALLYVVQIFSFAPALALPALCVAAIQIAAVLLALKSTIRYNRKQMQQKTKLSGVVPALLHGVAKLKIAGAESRAFSFWARRYAEMSQAIYGRPALLLAAPSLIPLVAVAGTIAFYVAAVAGSVNVADYIAFNYAFGMVSGAITALATSIPMLARLRPLLEMVEPIMKAVPETLSNKKQVSALEGGIEVTNVSFRYASNLPLVLDGVSLRVSPGEYVAIVGTTGCGKSTLLRMLLGFEQPCSGTIAYDGRDLASVDVRSVRRNIGVVMQNGDLFAGDIFGNITIMHPRATLDDAWEAAELAGIADDIRKMPMGMQTLISEGSGGVSGGQRQRLLIARAICGKPRILMLDEATSALDNVTQKHVSDALEGLNCTRIVIAHRLSTIRHADRIVMLDGGTIVEDGTYEELLAHGGKFADLVARQQLDRK</sequence>
<keyword evidence="5" id="KW-0547">Nucleotide-binding</keyword>
<dbReference type="SUPFAM" id="SSF90123">
    <property type="entry name" value="ABC transporter transmembrane region"/>
    <property type="match status" value="1"/>
</dbReference>
<dbReference type="InterPro" id="IPR017871">
    <property type="entry name" value="ABC_transporter-like_CS"/>
</dbReference>
<dbReference type="KEGG" id="ddt:AAY81_05595"/>
<dbReference type="FunFam" id="3.40.50.300:FF:000299">
    <property type="entry name" value="ABC transporter ATP-binding protein/permease"/>
    <property type="match status" value="1"/>
</dbReference>
<dbReference type="PATRIC" id="fig|79604.3.peg.1129"/>
<keyword evidence="4 9" id="KW-0812">Transmembrane</keyword>
<dbReference type="STRING" id="79604.AAY81_05595"/>
<evidence type="ECO:0000256" key="4">
    <source>
        <dbReference type="ARBA" id="ARBA00022692"/>
    </source>
</evidence>
<dbReference type="SMART" id="SM00382">
    <property type="entry name" value="AAA"/>
    <property type="match status" value="1"/>
</dbReference>
<evidence type="ECO:0000256" key="2">
    <source>
        <dbReference type="ARBA" id="ARBA00022448"/>
    </source>
</evidence>
<dbReference type="PROSITE" id="PS00211">
    <property type="entry name" value="ABC_TRANSPORTER_1"/>
    <property type="match status" value="1"/>
</dbReference>
<keyword evidence="13" id="KW-1185">Reference proteome</keyword>
<feature type="transmembrane region" description="Helical" evidence="9">
    <location>
        <begin position="318"/>
        <end position="337"/>
    </location>
</feature>
<gene>
    <name evidence="12" type="ORF">SAMN02910314_01435</name>
</gene>
<evidence type="ECO:0000256" key="3">
    <source>
        <dbReference type="ARBA" id="ARBA00022475"/>
    </source>
</evidence>
<dbReference type="AlphaFoldDB" id="A0A172RY79"/>
<dbReference type="PANTHER" id="PTHR24221:SF654">
    <property type="entry name" value="ATP-BINDING CASSETTE SUB-FAMILY B MEMBER 6"/>
    <property type="match status" value="1"/>
</dbReference>
<feature type="domain" description="ABC transporter" evidence="10">
    <location>
        <begin position="489"/>
        <end position="722"/>
    </location>
</feature>
<dbReference type="InterPro" id="IPR003593">
    <property type="entry name" value="AAA+_ATPase"/>
</dbReference>
<name>A0A172RY79_9ACTN</name>